<name>A0A2A9EU85_9MICO</name>
<accession>A0A2A9EU85</accession>
<dbReference type="InterPro" id="IPR000045">
    <property type="entry name" value="Prepilin_IV_endopep_pep"/>
</dbReference>
<dbReference type="AlphaFoldDB" id="A0A2A9EU85"/>
<comment type="similarity">
    <text evidence="1 2">Belongs to the peptidase A24 family.</text>
</comment>
<feature type="transmembrane region" description="Helical" evidence="3">
    <location>
        <begin position="67"/>
        <end position="85"/>
    </location>
</feature>
<reference evidence="5 6" key="1">
    <citation type="submission" date="2017-10" db="EMBL/GenBank/DDBJ databases">
        <title>Sequencing the genomes of 1000 actinobacteria strains.</title>
        <authorList>
            <person name="Klenk H.-P."/>
        </authorList>
    </citation>
    <scope>NUCLEOTIDE SEQUENCE [LARGE SCALE GENOMIC DNA]</scope>
    <source>
        <strain evidence="5 6">DSM 21863</strain>
    </source>
</reference>
<keyword evidence="6" id="KW-1185">Reference proteome</keyword>
<feature type="domain" description="Prepilin type IV endopeptidase peptidase" evidence="4">
    <location>
        <begin position="46"/>
        <end position="155"/>
    </location>
</feature>
<dbReference type="Gene3D" id="1.20.120.1220">
    <property type="match status" value="1"/>
</dbReference>
<comment type="caution">
    <text evidence="5">The sequence shown here is derived from an EMBL/GenBank/DDBJ whole genome shotgun (WGS) entry which is preliminary data.</text>
</comment>
<dbReference type="GO" id="GO:0005886">
    <property type="term" value="C:plasma membrane"/>
    <property type="evidence" value="ECO:0007669"/>
    <property type="project" value="TreeGrafter"/>
</dbReference>
<feature type="transmembrane region" description="Helical" evidence="3">
    <location>
        <begin position="91"/>
        <end position="109"/>
    </location>
</feature>
<evidence type="ECO:0000256" key="1">
    <source>
        <dbReference type="ARBA" id="ARBA00005801"/>
    </source>
</evidence>
<organism evidence="5 6">
    <name type="scientific">Isoptericola jiangsuensis</name>
    <dbReference type="NCBI Taxonomy" id="548579"/>
    <lineage>
        <taxon>Bacteria</taxon>
        <taxon>Bacillati</taxon>
        <taxon>Actinomycetota</taxon>
        <taxon>Actinomycetes</taxon>
        <taxon>Micrococcales</taxon>
        <taxon>Promicromonosporaceae</taxon>
        <taxon>Isoptericola</taxon>
    </lineage>
</organism>
<dbReference type="GO" id="GO:0006465">
    <property type="term" value="P:signal peptide processing"/>
    <property type="evidence" value="ECO:0007669"/>
    <property type="project" value="TreeGrafter"/>
</dbReference>
<evidence type="ECO:0000259" key="4">
    <source>
        <dbReference type="Pfam" id="PF01478"/>
    </source>
</evidence>
<feature type="transmembrane region" description="Helical" evidence="3">
    <location>
        <begin position="168"/>
        <end position="190"/>
    </location>
</feature>
<keyword evidence="3" id="KW-0472">Membrane</keyword>
<dbReference type="GO" id="GO:0032259">
    <property type="term" value="P:methylation"/>
    <property type="evidence" value="ECO:0007669"/>
    <property type="project" value="UniProtKB-KW"/>
</dbReference>
<sequence length="191" mass="19444">MPPLLQRARDEVVPHRRAVTWGLVPVVAWAMWVGGASWTTPALVVAAAAGTALFVVDVRTHRLPDALTLPATVTVGALLALAALAADDGAALARALAGAAALGGLYLLLHLAHRPGLGLGDVKLAPLVGLLAAWAGWTVWWAALVLPFVVGGVVALGLVVARRATRTTAIAFGPFMLVGTALALTAARLAA</sequence>
<dbReference type="PANTHER" id="PTHR30487">
    <property type="entry name" value="TYPE 4 PREPILIN-LIKE PROTEINS LEADER PEPTIDE-PROCESSING ENZYME"/>
    <property type="match status" value="1"/>
</dbReference>
<evidence type="ECO:0000313" key="6">
    <source>
        <dbReference type="Proteomes" id="UP000224130"/>
    </source>
</evidence>
<proteinExistence type="inferred from homology"/>
<keyword evidence="5" id="KW-0489">Methyltransferase</keyword>
<keyword evidence="3" id="KW-1133">Transmembrane helix</keyword>
<dbReference type="GO" id="GO:0004190">
    <property type="term" value="F:aspartic-type endopeptidase activity"/>
    <property type="evidence" value="ECO:0007669"/>
    <property type="project" value="InterPro"/>
</dbReference>
<dbReference type="InterPro" id="IPR050882">
    <property type="entry name" value="Prepilin_peptidase/N-MTase"/>
</dbReference>
<dbReference type="RefSeq" id="WP_098462697.1">
    <property type="nucleotide sequence ID" value="NZ_PDJJ01000001.1"/>
</dbReference>
<dbReference type="Pfam" id="PF01478">
    <property type="entry name" value="Peptidase_A24"/>
    <property type="match status" value="1"/>
</dbReference>
<evidence type="ECO:0000313" key="5">
    <source>
        <dbReference type="EMBL" id="PFG42136.1"/>
    </source>
</evidence>
<dbReference type="InterPro" id="IPR014032">
    <property type="entry name" value="Peptidase_A24A_bac"/>
</dbReference>
<dbReference type="Proteomes" id="UP000224130">
    <property type="component" value="Unassembled WGS sequence"/>
</dbReference>
<protein>
    <submittedName>
        <fullName evidence="5">Leader peptidase (Prepilin peptidase)/N-methyltransferase</fullName>
    </submittedName>
</protein>
<dbReference type="PRINTS" id="PR00864">
    <property type="entry name" value="PREPILNPTASE"/>
</dbReference>
<dbReference type="GO" id="GO:0008168">
    <property type="term" value="F:methyltransferase activity"/>
    <property type="evidence" value="ECO:0007669"/>
    <property type="project" value="UniProtKB-KW"/>
</dbReference>
<gene>
    <name evidence="5" type="ORF">ATJ88_0787</name>
</gene>
<dbReference type="OrthoDB" id="2087435at2"/>
<evidence type="ECO:0000256" key="2">
    <source>
        <dbReference type="RuleBase" id="RU003793"/>
    </source>
</evidence>
<evidence type="ECO:0000256" key="3">
    <source>
        <dbReference type="SAM" id="Phobius"/>
    </source>
</evidence>
<keyword evidence="3" id="KW-0812">Transmembrane</keyword>
<dbReference type="EMBL" id="PDJJ01000001">
    <property type="protein sequence ID" value="PFG42136.1"/>
    <property type="molecule type" value="Genomic_DNA"/>
</dbReference>
<feature type="transmembrane region" description="Helical" evidence="3">
    <location>
        <begin position="29"/>
        <end position="55"/>
    </location>
</feature>
<keyword evidence="5" id="KW-0808">Transferase</keyword>
<dbReference type="PANTHER" id="PTHR30487:SF0">
    <property type="entry name" value="PREPILIN LEADER PEPTIDASE_N-METHYLTRANSFERASE-RELATED"/>
    <property type="match status" value="1"/>
</dbReference>
<feature type="transmembrane region" description="Helical" evidence="3">
    <location>
        <begin position="140"/>
        <end position="161"/>
    </location>
</feature>